<feature type="compositionally biased region" description="Polar residues" evidence="1">
    <location>
        <begin position="936"/>
        <end position="960"/>
    </location>
</feature>
<feature type="compositionally biased region" description="Basic and acidic residues" evidence="1">
    <location>
        <begin position="672"/>
        <end position="681"/>
    </location>
</feature>
<evidence type="ECO:0000256" key="1">
    <source>
        <dbReference type="SAM" id="MobiDB-lite"/>
    </source>
</evidence>
<feature type="region of interest" description="Disordered" evidence="1">
    <location>
        <begin position="49"/>
        <end position="89"/>
    </location>
</feature>
<feature type="compositionally biased region" description="Basic and acidic residues" evidence="1">
    <location>
        <begin position="851"/>
        <end position="861"/>
    </location>
</feature>
<dbReference type="InterPro" id="IPR029058">
    <property type="entry name" value="AB_hydrolase_fold"/>
</dbReference>
<feature type="compositionally biased region" description="Low complexity" evidence="1">
    <location>
        <begin position="58"/>
        <end position="69"/>
    </location>
</feature>
<dbReference type="PANTHER" id="PTHR12482">
    <property type="entry name" value="LIPASE ROG1-RELATED-RELATED"/>
    <property type="match status" value="1"/>
</dbReference>
<dbReference type="PhylomeDB" id="A0A0D2WPL0"/>
<feature type="compositionally biased region" description="Low complexity" evidence="1">
    <location>
        <begin position="903"/>
        <end position="927"/>
    </location>
</feature>
<dbReference type="STRING" id="595528.A0A0D2WPL0"/>
<feature type="domain" description="DUF676" evidence="2">
    <location>
        <begin position="1025"/>
        <end position="1211"/>
    </location>
</feature>
<feature type="compositionally biased region" description="Low complexity" evidence="1">
    <location>
        <begin position="625"/>
        <end position="651"/>
    </location>
</feature>
<dbReference type="Pfam" id="PF05057">
    <property type="entry name" value="DUF676"/>
    <property type="match status" value="1"/>
</dbReference>
<evidence type="ECO:0000313" key="4">
    <source>
        <dbReference type="Proteomes" id="UP000008743"/>
    </source>
</evidence>
<keyword evidence="4" id="KW-1185">Reference proteome</keyword>
<dbReference type="Gene3D" id="3.40.50.1820">
    <property type="entry name" value="alpha/beta hydrolase"/>
    <property type="match status" value="1"/>
</dbReference>
<reference evidence="4" key="1">
    <citation type="submission" date="2011-02" db="EMBL/GenBank/DDBJ databases">
        <title>The Genome Sequence of Capsaspora owczarzaki ATCC 30864.</title>
        <authorList>
            <person name="Russ C."/>
            <person name="Cuomo C."/>
            <person name="Burger G."/>
            <person name="Gray M.W."/>
            <person name="Holland P.W.H."/>
            <person name="King N."/>
            <person name="Lang F.B.F."/>
            <person name="Roger A.J."/>
            <person name="Ruiz-Trillo I."/>
            <person name="Young S.K."/>
            <person name="Zeng Q."/>
            <person name="Gargeya S."/>
            <person name="Alvarado L."/>
            <person name="Berlin A."/>
            <person name="Chapman S.B."/>
            <person name="Chen Z."/>
            <person name="Freedman E."/>
            <person name="Gellesch M."/>
            <person name="Goldberg J."/>
            <person name="Griggs A."/>
            <person name="Gujja S."/>
            <person name="Heilman E."/>
            <person name="Heiman D."/>
            <person name="Howarth C."/>
            <person name="Mehta T."/>
            <person name="Neiman D."/>
            <person name="Pearson M."/>
            <person name="Roberts A."/>
            <person name="Saif S."/>
            <person name="Shea T."/>
            <person name="Shenoy N."/>
            <person name="Sisk P."/>
            <person name="Stolte C."/>
            <person name="Sykes S."/>
            <person name="White J."/>
            <person name="Yandava C."/>
            <person name="Haas B."/>
            <person name="Nusbaum C."/>
            <person name="Birren B."/>
        </authorList>
    </citation>
    <scope>NUCLEOTIDE SEQUENCE</scope>
    <source>
        <strain evidence="4">ATCC 30864</strain>
    </source>
</reference>
<evidence type="ECO:0000313" key="3">
    <source>
        <dbReference type="EMBL" id="KJE93380.1"/>
    </source>
</evidence>
<evidence type="ECO:0000259" key="2">
    <source>
        <dbReference type="Pfam" id="PF05057"/>
    </source>
</evidence>
<accession>A0A0D2WPL0</accession>
<dbReference type="OrthoDB" id="273452at2759"/>
<feature type="compositionally biased region" description="Polar residues" evidence="1">
    <location>
        <begin position="789"/>
        <end position="811"/>
    </location>
</feature>
<gene>
    <name evidence="3" type="ORF">CAOG_004177</name>
</gene>
<dbReference type="InterPro" id="IPR007751">
    <property type="entry name" value="DUF676_lipase-like"/>
</dbReference>
<name>A0A0D2WPL0_CAPO3</name>
<protein>
    <recommendedName>
        <fullName evidence="2">DUF676 domain-containing protein</fullName>
    </recommendedName>
</protein>
<feature type="compositionally biased region" description="Low complexity" evidence="1">
    <location>
        <begin position="812"/>
        <end position="824"/>
    </location>
</feature>
<feature type="region of interest" description="Disordered" evidence="1">
    <location>
        <begin position="588"/>
        <end position="693"/>
    </location>
</feature>
<dbReference type="RefSeq" id="XP_004348002.2">
    <property type="nucleotide sequence ID" value="XM_004347952.2"/>
</dbReference>
<dbReference type="InParanoid" id="A0A0D2WPL0"/>
<dbReference type="SUPFAM" id="SSF53474">
    <property type="entry name" value="alpha/beta-Hydrolases"/>
    <property type="match status" value="1"/>
</dbReference>
<dbReference type="Proteomes" id="UP000008743">
    <property type="component" value="Unassembled WGS sequence"/>
</dbReference>
<organism evidence="3 4">
    <name type="scientific">Capsaspora owczarzaki (strain ATCC 30864)</name>
    <dbReference type="NCBI Taxonomy" id="595528"/>
    <lineage>
        <taxon>Eukaryota</taxon>
        <taxon>Filasterea</taxon>
        <taxon>Capsaspora</taxon>
    </lineage>
</organism>
<feature type="region of interest" description="Disordered" evidence="1">
    <location>
        <begin position="757"/>
        <end position="960"/>
    </location>
</feature>
<sequence>MALFAQVQLAVSLFSLTNHDATQRGLYHIRCSVESPSSLDVQLVEQAADGANHHPPGSSQHQSHSQSHSHSADGGAPAGLQEDSQPGLVATSSAAADSNVFLVPSSSSMHQPQYKEGDWILAKPEDLALLGQRRENKLLNAGETSFFRPFASTTTSSYISRTLVITQSHEHRLLNDAAVFLLNIPFTAAHAKEDLEHAIARVHFDLHYGPEPDCAQPNNIEAIADAVASMGLICRRTYRLRRVAFPGLNESIMVNFDRRHCMSTVVSIHSTLVGFQYRPVMQSSSSSTNKSLFRLFRKRVETPNRSKLTLASVFGLGHDSSAGEQPLSEQQMSETLQDDARGVFAQLAFVLVACHCSLREHFKQFVAIRPPGERDALTNAPLADLQFEDPAVAFANRLSMLVSDEASSILPTIETAGPRPAYVSPADELVLTQLQQAFKSKISSALQPDMAAIAIIESLQPIVEQVTPLWGRLLQCFALDEFVSKRLFVQGELQARGQLRARVFVQTFSREDCEKYIDLSYKDMATLSNLIETSEFVREVTRSNYELLNPLGIVKRPPIIFEDQFLQGIHPVAESQPIAVRFERHMSKVSEESEEIPDEAELEEDELSSTNESVERAFVMRHGHSSSSVSTIPVTPDSSSLSSGSPGTSSSRLAPVELTLPDRPVSPLAPERSPRRMDRKNSTRKSLQRFKSQFSIQVTPTDATATLFFPASPAVPTVQIDAPPTFVQPADEAAALANTETPTVLRSDAVGGVVHEEADAQPTSQQPQSQTPRIEVSEDASPTERRLTRSASEQVSLYSLASHPSSPTDAMSGSGNESASSNEGLTGTSSMRKRDKLRAMASKMFSSNRSRSTDSDAKDEPGDLPPKASSSSSTLSVRANGGGARRNSMGNVPTGALSVANTAASSPHKSASRSLSASSNSLVSLAQSRKKAARTRSGSISHSLTNSRTQSGRNSRNGSQTNLVSMLDEHAREQDETLARDRQTQRTTAACQALKTQLPIQGFFHSELQLSDSVSHPFIVPPVTNQRHLVVFVHGLEGSDVDLFAFRNALLLTIPTFDCFLSVSNKNDTYSSFEVMTDNLVKELEQYLAHVKVQPAFISFVGHSLGNIVIRNALTRPELLCRRDKLHTYVSLSAPHLGTVLGDSSAVQTGMRAMRAFHRNQGSSLAELALADSSNPRQSLLYRLSMQAGLAMFSNVLLVASMQDRYVPYHSARIEMNPKALKDRKLGPVYMEMLGHLLEPLKQRRDVSFVRFNIMNEFPSKNMDSMLGRAAHISILDSEVVLRHLLAVIVPYLQSEPARRTGVPS</sequence>
<dbReference type="EMBL" id="KE346365">
    <property type="protein sequence ID" value="KJE93380.1"/>
    <property type="molecule type" value="Genomic_DNA"/>
</dbReference>
<feature type="compositionally biased region" description="Acidic residues" evidence="1">
    <location>
        <begin position="592"/>
        <end position="607"/>
    </location>
</feature>
<dbReference type="PANTHER" id="PTHR12482:SF5">
    <property type="entry name" value="DUF676 DOMAIN-CONTAINING PROTEIN"/>
    <property type="match status" value="1"/>
</dbReference>
<dbReference type="eggNOG" id="KOG2205">
    <property type="taxonomic scope" value="Eukaryota"/>
</dbReference>
<dbReference type="InterPro" id="IPR044294">
    <property type="entry name" value="Lipase-like"/>
</dbReference>
<proteinExistence type="predicted"/>
<feature type="compositionally biased region" description="Low complexity" evidence="1">
    <location>
        <begin position="761"/>
        <end position="772"/>
    </location>
</feature>